<organism evidence="1 2">
    <name type="scientific">Trifolium medium</name>
    <dbReference type="NCBI Taxonomy" id="97028"/>
    <lineage>
        <taxon>Eukaryota</taxon>
        <taxon>Viridiplantae</taxon>
        <taxon>Streptophyta</taxon>
        <taxon>Embryophyta</taxon>
        <taxon>Tracheophyta</taxon>
        <taxon>Spermatophyta</taxon>
        <taxon>Magnoliopsida</taxon>
        <taxon>eudicotyledons</taxon>
        <taxon>Gunneridae</taxon>
        <taxon>Pentapetalae</taxon>
        <taxon>rosids</taxon>
        <taxon>fabids</taxon>
        <taxon>Fabales</taxon>
        <taxon>Fabaceae</taxon>
        <taxon>Papilionoideae</taxon>
        <taxon>50 kb inversion clade</taxon>
        <taxon>NPAAA clade</taxon>
        <taxon>Hologalegina</taxon>
        <taxon>IRL clade</taxon>
        <taxon>Trifolieae</taxon>
        <taxon>Trifolium</taxon>
    </lineage>
</organism>
<name>A0A392UC39_9FABA</name>
<reference evidence="1 2" key="1">
    <citation type="journal article" date="2018" name="Front. Plant Sci.">
        <title>Red Clover (Trifolium pratense) and Zigzag Clover (T. medium) - A Picture of Genomic Similarities and Differences.</title>
        <authorList>
            <person name="Dluhosova J."/>
            <person name="Istvanek J."/>
            <person name="Nedelnik J."/>
            <person name="Repkova J."/>
        </authorList>
    </citation>
    <scope>NUCLEOTIDE SEQUENCE [LARGE SCALE GENOMIC DNA]</scope>
    <source>
        <strain evidence="2">cv. 10/8</strain>
        <tissue evidence="1">Leaf</tissue>
    </source>
</reference>
<feature type="non-terminal residue" evidence="1">
    <location>
        <position position="1"/>
    </location>
</feature>
<sequence length="46" mass="5167">VSCEGEFVGVLETMEKSEEYDGDGVLGTMEIEKSEYDGEEIFWVSI</sequence>
<keyword evidence="2" id="KW-1185">Reference proteome</keyword>
<comment type="caution">
    <text evidence="1">The sequence shown here is derived from an EMBL/GenBank/DDBJ whole genome shotgun (WGS) entry which is preliminary data.</text>
</comment>
<dbReference type="AlphaFoldDB" id="A0A392UC39"/>
<evidence type="ECO:0000313" key="2">
    <source>
        <dbReference type="Proteomes" id="UP000265520"/>
    </source>
</evidence>
<dbReference type="EMBL" id="LXQA010789251">
    <property type="protein sequence ID" value="MCI71091.1"/>
    <property type="molecule type" value="Genomic_DNA"/>
</dbReference>
<evidence type="ECO:0000313" key="1">
    <source>
        <dbReference type="EMBL" id="MCI71091.1"/>
    </source>
</evidence>
<proteinExistence type="predicted"/>
<dbReference type="Proteomes" id="UP000265520">
    <property type="component" value="Unassembled WGS sequence"/>
</dbReference>
<protein>
    <submittedName>
        <fullName evidence="1">Uncharacterized protein</fullName>
    </submittedName>
</protein>
<accession>A0A392UC39</accession>